<accession>A0ABS7DPN4</accession>
<keyword evidence="5" id="KW-0812">Transmembrane</keyword>
<dbReference type="SMART" id="SM00304">
    <property type="entry name" value="HAMP"/>
    <property type="match status" value="1"/>
</dbReference>
<dbReference type="InterPro" id="IPR024478">
    <property type="entry name" value="HlyB_4HB_MCP"/>
</dbReference>
<evidence type="ECO:0000313" key="8">
    <source>
        <dbReference type="EMBL" id="MBW7573264.1"/>
    </source>
</evidence>
<evidence type="ECO:0000313" key="9">
    <source>
        <dbReference type="Proteomes" id="UP000719942"/>
    </source>
</evidence>
<dbReference type="InterPro" id="IPR003660">
    <property type="entry name" value="HAMP_dom"/>
</dbReference>
<dbReference type="InterPro" id="IPR004089">
    <property type="entry name" value="MCPsignal_dom"/>
</dbReference>
<evidence type="ECO:0000256" key="2">
    <source>
        <dbReference type="ARBA" id="ARBA00029447"/>
    </source>
</evidence>
<dbReference type="SUPFAM" id="SSF58104">
    <property type="entry name" value="Methyl-accepting chemotaxis protein (MCP) signaling domain"/>
    <property type="match status" value="1"/>
</dbReference>
<organism evidence="8 9">
    <name type="scientific">Caproiciproducens faecalis</name>
    <dbReference type="NCBI Taxonomy" id="2820301"/>
    <lineage>
        <taxon>Bacteria</taxon>
        <taxon>Bacillati</taxon>
        <taxon>Bacillota</taxon>
        <taxon>Clostridia</taxon>
        <taxon>Eubacteriales</taxon>
        <taxon>Acutalibacteraceae</taxon>
        <taxon>Caproiciproducens</taxon>
    </lineage>
</organism>
<dbReference type="PANTHER" id="PTHR43531">
    <property type="entry name" value="PROTEIN ICFG"/>
    <property type="match status" value="1"/>
</dbReference>
<dbReference type="InterPro" id="IPR051310">
    <property type="entry name" value="MCP_chemotaxis"/>
</dbReference>
<gene>
    <name evidence="8" type="ORF">J5W02_10625</name>
</gene>
<dbReference type="PANTHER" id="PTHR43531:SF11">
    <property type="entry name" value="METHYL-ACCEPTING CHEMOTAXIS PROTEIN 3"/>
    <property type="match status" value="1"/>
</dbReference>
<dbReference type="Proteomes" id="UP000719942">
    <property type="component" value="Unassembled WGS sequence"/>
</dbReference>
<evidence type="ECO:0000259" key="7">
    <source>
        <dbReference type="PROSITE" id="PS50885"/>
    </source>
</evidence>
<evidence type="ECO:0000256" key="4">
    <source>
        <dbReference type="SAM" id="MobiDB-lite"/>
    </source>
</evidence>
<dbReference type="Pfam" id="PF00672">
    <property type="entry name" value="HAMP"/>
    <property type="match status" value="1"/>
</dbReference>
<keyword evidence="1" id="KW-0145">Chemotaxis</keyword>
<proteinExistence type="inferred from homology"/>
<evidence type="ECO:0000256" key="1">
    <source>
        <dbReference type="ARBA" id="ARBA00022500"/>
    </source>
</evidence>
<feature type="domain" description="HAMP" evidence="7">
    <location>
        <begin position="214"/>
        <end position="266"/>
    </location>
</feature>
<sequence length="592" mass="64077">MRKMFKNMKIGKRLMITFLAVAIISSISGIVGIIVMARQNTTYGKALTDYGFAQGDIGLFNTEFNQGRAIIRDVIYMSDSKKIQDSILELDRSNQKLETYLKNMQKGMVTAKELDYYNYIQENMTKFSQTRAKIVQLAKENRDTEAAELMDREATPLSNGIRSSTEALITVKTTTGKQMAADLSKQSQIADIAMAGVVFLSFLVSIVIAIWISRSISKPVAEMAQAAQRIAQGDLNAEIKVTSRNEIGILGEAFSQSIASIRSYISDISNIVSEMERGNLTVGTDLEYIGDYSQLKSSIFGILASLNHTFRQIDQAAEQVASGSQQVSSSAEELAQGATEQASSVEELSASISEISSHVKDNAEHTASASQSVAEVSHEIETSNQHMDDMVKAMSLIHESSGEIGKIIKTIEDIAFQTNILALNAAVEAARAGAAGKGFSVVADEVRNLASKSAEAAKNTTTLIENSIRQVENGTKIADATAQSLHRVVARAEEVTATVEKISLATNRQSDAISQITFGVEQISSVVQTNSATAEESAAASEELSGQAQLLRDLTEKFRLNDQVAMPEGTEQTACPEKYDQPELPIAAGDKY</sequence>
<dbReference type="PROSITE" id="PS50885">
    <property type="entry name" value="HAMP"/>
    <property type="match status" value="1"/>
</dbReference>
<dbReference type="Pfam" id="PF12729">
    <property type="entry name" value="4HB_MCP_1"/>
    <property type="match status" value="1"/>
</dbReference>
<keyword evidence="5" id="KW-0472">Membrane</keyword>
<dbReference type="RefSeq" id="WP_219965675.1">
    <property type="nucleotide sequence ID" value="NZ_JAGFNZ010000004.1"/>
</dbReference>
<name>A0ABS7DPN4_9FIRM</name>
<evidence type="ECO:0000256" key="5">
    <source>
        <dbReference type="SAM" id="Phobius"/>
    </source>
</evidence>
<feature type="transmembrane region" description="Helical" evidence="5">
    <location>
        <begin position="192"/>
        <end position="213"/>
    </location>
</feature>
<dbReference type="Gene3D" id="1.10.8.500">
    <property type="entry name" value="HAMP domain in histidine kinase"/>
    <property type="match status" value="1"/>
</dbReference>
<evidence type="ECO:0000259" key="6">
    <source>
        <dbReference type="PROSITE" id="PS50111"/>
    </source>
</evidence>
<dbReference type="SMART" id="SM00283">
    <property type="entry name" value="MA"/>
    <property type="match status" value="1"/>
</dbReference>
<keyword evidence="5" id="KW-1133">Transmembrane helix</keyword>
<dbReference type="Gene3D" id="1.10.287.950">
    <property type="entry name" value="Methyl-accepting chemotaxis protein"/>
    <property type="match status" value="1"/>
</dbReference>
<dbReference type="CDD" id="cd06225">
    <property type="entry name" value="HAMP"/>
    <property type="match status" value="1"/>
</dbReference>
<dbReference type="PROSITE" id="PS50111">
    <property type="entry name" value="CHEMOTAXIS_TRANSDUC_2"/>
    <property type="match status" value="1"/>
</dbReference>
<dbReference type="Pfam" id="PF00015">
    <property type="entry name" value="MCPsignal"/>
    <property type="match status" value="1"/>
</dbReference>
<keyword evidence="9" id="KW-1185">Reference proteome</keyword>
<feature type="domain" description="Methyl-accepting transducer" evidence="6">
    <location>
        <begin position="316"/>
        <end position="545"/>
    </location>
</feature>
<keyword evidence="3" id="KW-0807">Transducer</keyword>
<feature type="region of interest" description="Disordered" evidence="4">
    <location>
        <begin position="565"/>
        <end position="592"/>
    </location>
</feature>
<reference evidence="8 9" key="1">
    <citation type="submission" date="2021-03" db="EMBL/GenBank/DDBJ databases">
        <title>Caproiciproducens sp. nov. isolated from feces of cow.</title>
        <authorList>
            <person name="Choi J.-Y."/>
        </authorList>
    </citation>
    <scope>NUCLEOTIDE SEQUENCE [LARGE SCALE GENOMIC DNA]</scope>
    <source>
        <strain evidence="8 9">AGMB10547</strain>
    </source>
</reference>
<dbReference type="PRINTS" id="PR00260">
    <property type="entry name" value="CHEMTRNSDUCR"/>
</dbReference>
<comment type="caution">
    <text evidence="8">The sequence shown here is derived from an EMBL/GenBank/DDBJ whole genome shotgun (WGS) entry which is preliminary data.</text>
</comment>
<evidence type="ECO:0000256" key="3">
    <source>
        <dbReference type="PROSITE-ProRule" id="PRU00284"/>
    </source>
</evidence>
<dbReference type="EMBL" id="JAGFNZ010000004">
    <property type="protein sequence ID" value="MBW7573264.1"/>
    <property type="molecule type" value="Genomic_DNA"/>
</dbReference>
<dbReference type="InterPro" id="IPR004090">
    <property type="entry name" value="Chemotax_Me-accpt_rcpt"/>
</dbReference>
<protein>
    <submittedName>
        <fullName evidence="8">MCP four helix bundle domain-containing protein</fullName>
    </submittedName>
</protein>
<comment type="similarity">
    <text evidence="2">Belongs to the methyl-accepting chemotaxis (MCP) protein family.</text>
</comment>